<evidence type="ECO:0000256" key="8">
    <source>
        <dbReference type="ARBA" id="ARBA00047391"/>
    </source>
</evidence>
<gene>
    <name evidence="14" type="ORF">DC28_06645</name>
</gene>
<evidence type="ECO:0000256" key="13">
    <source>
        <dbReference type="RuleBase" id="RU361159"/>
    </source>
</evidence>
<keyword evidence="4 13" id="KW-0056">Arginine metabolism</keyword>
<dbReference type="PANTHER" id="PTHR43782">
    <property type="entry name" value="ARGINASE"/>
    <property type="match status" value="1"/>
</dbReference>
<dbReference type="InterPro" id="IPR006035">
    <property type="entry name" value="Ureohydrolase"/>
</dbReference>
<dbReference type="InterPro" id="IPR014033">
    <property type="entry name" value="Arginase"/>
</dbReference>
<name>A0A098R1X2_9SPIO</name>
<comment type="pathway">
    <text evidence="1">Nitrogen metabolism; urea cycle; L-ornithine and urea from L-arginine: step 1/1.</text>
</comment>
<evidence type="ECO:0000256" key="9">
    <source>
        <dbReference type="NCBIfam" id="TIGR01229"/>
    </source>
</evidence>
<evidence type="ECO:0000256" key="5">
    <source>
        <dbReference type="ARBA" id="ARBA00022723"/>
    </source>
</evidence>
<dbReference type="PROSITE" id="PS51409">
    <property type="entry name" value="ARGINASE_2"/>
    <property type="match status" value="1"/>
</dbReference>
<dbReference type="Gene3D" id="3.40.800.10">
    <property type="entry name" value="Ureohydrolase domain"/>
    <property type="match status" value="1"/>
</dbReference>
<dbReference type="PROSITE" id="PS01053">
    <property type="entry name" value="ARGINASE_1"/>
    <property type="match status" value="1"/>
</dbReference>
<evidence type="ECO:0000256" key="11">
    <source>
        <dbReference type="PROSITE-ProRule" id="PRU00742"/>
    </source>
</evidence>
<dbReference type="GO" id="GO:0030145">
    <property type="term" value="F:manganese ion binding"/>
    <property type="evidence" value="ECO:0007669"/>
    <property type="project" value="TreeGrafter"/>
</dbReference>
<comment type="caution">
    <text evidence="14">The sequence shown here is derived from an EMBL/GenBank/DDBJ whole genome shotgun (WGS) entry which is preliminary data.</text>
</comment>
<dbReference type="InterPro" id="IPR020855">
    <property type="entry name" value="Ureohydrolase_Mn_BS"/>
</dbReference>
<dbReference type="PIRSF" id="PIRSF036979">
    <property type="entry name" value="Arginase"/>
    <property type="match status" value="1"/>
</dbReference>
<dbReference type="CDD" id="cd09989">
    <property type="entry name" value="Arginase"/>
    <property type="match status" value="1"/>
</dbReference>
<dbReference type="GO" id="GO:0006525">
    <property type="term" value="P:arginine metabolic process"/>
    <property type="evidence" value="ECO:0007669"/>
    <property type="project" value="UniProtKB-KW"/>
</dbReference>
<comment type="similarity">
    <text evidence="11 12">Belongs to the arginase family.</text>
</comment>
<keyword evidence="6 12" id="KW-0378">Hydrolase</keyword>
<dbReference type="AlphaFoldDB" id="A0A098R1X2"/>
<proteinExistence type="inferred from homology"/>
<dbReference type="GO" id="GO:0004053">
    <property type="term" value="F:arginase activity"/>
    <property type="evidence" value="ECO:0007669"/>
    <property type="project" value="UniProtKB-UniRule"/>
</dbReference>
<feature type="binding site" evidence="10">
    <location>
        <position position="231"/>
    </location>
    <ligand>
        <name>Mn(2+)</name>
        <dbReference type="ChEBI" id="CHEBI:29035"/>
        <label>1</label>
    </ligand>
</feature>
<evidence type="ECO:0000256" key="1">
    <source>
        <dbReference type="ARBA" id="ARBA00005098"/>
    </source>
</evidence>
<dbReference type="GO" id="GO:0005737">
    <property type="term" value="C:cytoplasm"/>
    <property type="evidence" value="ECO:0007669"/>
    <property type="project" value="TreeGrafter"/>
</dbReference>
<feature type="binding site" evidence="10">
    <location>
        <position position="130"/>
    </location>
    <ligand>
        <name>Mn(2+)</name>
        <dbReference type="ChEBI" id="CHEBI:29035"/>
        <label>1</label>
    </ligand>
</feature>
<feature type="binding site" evidence="10">
    <location>
        <position position="104"/>
    </location>
    <ligand>
        <name>Mn(2+)</name>
        <dbReference type="ChEBI" id="CHEBI:29035"/>
        <label>1</label>
    </ligand>
</feature>
<dbReference type="InterPro" id="IPR023696">
    <property type="entry name" value="Ureohydrolase_dom_sf"/>
</dbReference>
<keyword evidence="5 10" id="KW-0479">Metal-binding</keyword>
<evidence type="ECO:0000256" key="2">
    <source>
        <dbReference type="ARBA" id="ARBA00012168"/>
    </source>
</evidence>
<feature type="binding site" evidence="10">
    <location>
        <position position="128"/>
    </location>
    <ligand>
        <name>Mn(2+)</name>
        <dbReference type="ChEBI" id="CHEBI:29035"/>
        <label>1</label>
    </ligand>
</feature>
<dbReference type="SUPFAM" id="SSF52768">
    <property type="entry name" value="Arginase/deacetylase"/>
    <property type="match status" value="1"/>
</dbReference>
<comment type="cofactor">
    <cofactor evidence="10 13">
        <name>Mn(2+)</name>
        <dbReference type="ChEBI" id="CHEBI:29035"/>
    </cofactor>
    <text evidence="10 13">Binds 2 manganese ions per subunit.</text>
</comment>
<feature type="binding site" evidence="10">
    <location>
        <position position="132"/>
    </location>
    <ligand>
        <name>Mn(2+)</name>
        <dbReference type="ChEBI" id="CHEBI:29035"/>
        <label>1</label>
    </ligand>
</feature>
<keyword evidence="7 10" id="KW-0464">Manganese</keyword>
<accession>A0A098R1X2</accession>
<dbReference type="FunFam" id="3.40.800.10:FF:000012">
    <property type="entry name" value="Arginase"/>
    <property type="match status" value="1"/>
</dbReference>
<evidence type="ECO:0000256" key="6">
    <source>
        <dbReference type="ARBA" id="ARBA00022801"/>
    </source>
</evidence>
<evidence type="ECO:0000313" key="14">
    <source>
        <dbReference type="EMBL" id="KGE72712.1"/>
    </source>
</evidence>
<dbReference type="RefSeq" id="WP_037547106.1">
    <property type="nucleotide sequence ID" value="NZ_JNUP01000049.1"/>
</dbReference>
<dbReference type="Proteomes" id="UP000029692">
    <property type="component" value="Unassembled WGS sequence"/>
</dbReference>
<evidence type="ECO:0000313" key="15">
    <source>
        <dbReference type="Proteomes" id="UP000029692"/>
    </source>
</evidence>
<keyword evidence="15" id="KW-1185">Reference proteome</keyword>
<dbReference type="STRING" id="1480694.DC28_06645"/>
<sequence>MKTQSKLSIIGFLQDIGASKRGVDMGSYAIRAEKLVEKLKALGYQVSDEGNVECYSMDEGDTLESGNPKLRYAAAIRRNMLELKEQVQAIVQQDAMPIVLGGDHSMAMGSLAGLKERYQGNLGLLWVDAHGDFNTPETTPSGNVHGMPLAAITGRGAPELVDIGPFPGVREENTVLFGIRDLDPEESMLIRESRVTMYTIRDIIERGFYTCLQEALQVVTTGVDQFHLSFDMDSIDPIFAPGTGTPVMGGLNDREVLYLMERVHETGRLVSMDLVEVNPALDVGNKTARLAAELILRALGKKTL</sequence>
<evidence type="ECO:0000256" key="10">
    <source>
        <dbReference type="PIRSR" id="PIRSR036979-1"/>
    </source>
</evidence>
<comment type="catalytic activity">
    <reaction evidence="8 13">
        <text>L-arginine + H2O = urea + L-ornithine</text>
        <dbReference type="Rhea" id="RHEA:20569"/>
        <dbReference type="ChEBI" id="CHEBI:15377"/>
        <dbReference type="ChEBI" id="CHEBI:16199"/>
        <dbReference type="ChEBI" id="CHEBI:32682"/>
        <dbReference type="ChEBI" id="CHEBI:46911"/>
        <dbReference type="EC" id="3.5.3.1"/>
    </reaction>
</comment>
<organism evidence="14 15">
    <name type="scientific">Spirochaeta lutea</name>
    <dbReference type="NCBI Taxonomy" id="1480694"/>
    <lineage>
        <taxon>Bacteria</taxon>
        <taxon>Pseudomonadati</taxon>
        <taxon>Spirochaetota</taxon>
        <taxon>Spirochaetia</taxon>
        <taxon>Spirochaetales</taxon>
        <taxon>Spirochaetaceae</taxon>
        <taxon>Spirochaeta</taxon>
    </lineage>
</organism>
<dbReference type="PRINTS" id="PR00116">
    <property type="entry name" value="ARGINASE"/>
</dbReference>
<dbReference type="GO" id="GO:0000050">
    <property type="term" value="P:urea cycle"/>
    <property type="evidence" value="ECO:0007669"/>
    <property type="project" value="UniProtKB-UniPathway"/>
</dbReference>
<evidence type="ECO:0000256" key="7">
    <source>
        <dbReference type="ARBA" id="ARBA00023211"/>
    </source>
</evidence>
<evidence type="ECO:0000256" key="4">
    <source>
        <dbReference type="ARBA" id="ARBA00022503"/>
    </source>
</evidence>
<reference evidence="14 15" key="1">
    <citation type="submission" date="2014-05" db="EMBL/GenBank/DDBJ databases">
        <title>De novo Genome Sequence of Spirocheata sp.</title>
        <authorList>
            <person name="Shivani Y."/>
            <person name="Subhash Y."/>
            <person name="Tushar L."/>
            <person name="Sasikala C."/>
            <person name="Ramana C.V."/>
        </authorList>
    </citation>
    <scope>NUCLEOTIDE SEQUENCE [LARGE SCALE GENOMIC DNA]</scope>
    <source>
        <strain evidence="14 15">JC230</strain>
    </source>
</reference>
<dbReference type="NCBIfam" id="TIGR01229">
    <property type="entry name" value="rocF_arginase"/>
    <property type="match status" value="1"/>
</dbReference>
<dbReference type="PANTHER" id="PTHR43782:SF3">
    <property type="entry name" value="ARGINASE"/>
    <property type="match status" value="1"/>
</dbReference>
<dbReference type="EMBL" id="JNUP01000049">
    <property type="protein sequence ID" value="KGE72712.1"/>
    <property type="molecule type" value="Genomic_DNA"/>
</dbReference>
<dbReference type="EC" id="3.5.3.1" evidence="2 9"/>
<dbReference type="eggNOG" id="COG0010">
    <property type="taxonomic scope" value="Bacteria"/>
</dbReference>
<dbReference type="UniPathway" id="UPA00158">
    <property type="reaction ID" value="UER00270"/>
</dbReference>
<feature type="binding site" evidence="10">
    <location>
        <position position="233"/>
    </location>
    <ligand>
        <name>Mn(2+)</name>
        <dbReference type="ChEBI" id="CHEBI:29035"/>
        <label>1</label>
    </ligand>
</feature>
<evidence type="ECO:0000256" key="12">
    <source>
        <dbReference type="RuleBase" id="RU003684"/>
    </source>
</evidence>
<protein>
    <recommendedName>
        <fullName evidence="3 9">Arginase</fullName>
        <ecNumber evidence="2 9">3.5.3.1</ecNumber>
    </recommendedName>
</protein>
<dbReference type="Pfam" id="PF00491">
    <property type="entry name" value="Arginase"/>
    <property type="match status" value="1"/>
</dbReference>
<evidence type="ECO:0000256" key="3">
    <source>
        <dbReference type="ARBA" id="ARBA00018123"/>
    </source>
</evidence>